<organism evidence="2 3">
    <name type="scientific">Grifola frondosa</name>
    <name type="common">Maitake</name>
    <name type="synonym">Polyporus frondosus</name>
    <dbReference type="NCBI Taxonomy" id="5627"/>
    <lineage>
        <taxon>Eukaryota</taxon>
        <taxon>Fungi</taxon>
        <taxon>Dikarya</taxon>
        <taxon>Basidiomycota</taxon>
        <taxon>Agaricomycotina</taxon>
        <taxon>Agaricomycetes</taxon>
        <taxon>Polyporales</taxon>
        <taxon>Grifolaceae</taxon>
        <taxon>Grifola</taxon>
    </lineage>
</organism>
<gene>
    <name evidence="2" type="ORF">A0H81_12708</name>
</gene>
<protein>
    <submittedName>
        <fullName evidence="2">Uncharacterized protein</fullName>
    </submittedName>
</protein>
<evidence type="ECO:0000313" key="3">
    <source>
        <dbReference type="Proteomes" id="UP000092993"/>
    </source>
</evidence>
<sequence length="119" mass="13317">MIEDRGRPDQGNKIEESFDNILRHDNATVINRRTHGESRKYAGSGSTKATKGASDERDRSQRRQLPFDLPERRPGRMAPACMVKQLCVSGTPTVSGEATARVTNKAMKKQQARNRVAHQ</sequence>
<evidence type="ECO:0000256" key="1">
    <source>
        <dbReference type="SAM" id="MobiDB-lite"/>
    </source>
</evidence>
<feature type="region of interest" description="Disordered" evidence="1">
    <location>
        <begin position="26"/>
        <end position="76"/>
    </location>
</feature>
<accession>A0A1C7LRA4</accession>
<name>A0A1C7LRA4_GRIFR</name>
<evidence type="ECO:0000313" key="2">
    <source>
        <dbReference type="EMBL" id="OBZ67375.1"/>
    </source>
</evidence>
<dbReference type="EMBL" id="LUGG01000024">
    <property type="protein sequence ID" value="OBZ67375.1"/>
    <property type="molecule type" value="Genomic_DNA"/>
</dbReference>
<reference evidence="2 3" key="1">
    <citation type="submission" date="2016-03" db="EMBL/GenBank/DDBJ databases">
        <title>Whole genome sequencing of Grifola frondosa 9006-11.</title>
        <authorList>
            <person name="Min B."/>
            <person name="Park H."/>
            <person name="Kim J.-G."/>
            <person name="Cho H."/>
            <person name="Oh Y.-L."/>
            <person name="Kong W.-S."/>
            <person name="Choi I.-G."/>
        </authorList>
    </citation>
    <scope>NUCLEOTIDE SEQUENCE [LARGE SCALE GENOMIC DNA]</scope>
    <source>
        <strain evidence="2 3">9006-11</strain>
    </source>
</reference>
<feature type="region of interest" description="Disordered" evidence="1">
    <location>
        <begin position="1"/>
        <end position="20"/>
    </location>
</feature>
<comment type="caution">
    <text evidence="2">The sequence shown here is derived from an EMBL/GenBank/DDBJ whole genome shotgun (WGS) entry which is preliminary data.</text>
</comment>
<dbReference type="AlphaFoldDB" id="A0A1C7LRA4"/>
<proteinExistence type="predicted"/>
<dbReference type="Proteomes" id="UP000092993">
    <property type="component" value="Unassembled WGS sequence"/>
</dbReference>
<keyword evidence="3" id="KW-1185">Reference proteome</keyword>